<keyword evidence="4" id="KW-0862">Zinc</keyword>
<proteinExistence type="predicted"/>
<dbReference type="GO" id="GO:0008270">
    <property type="term" value="F:zinc ion binding"/>
    <property type="evidence" value="ECO:0007669"/>
    <property type="project" value="UniProtKB-KW"/>
</dbReference>
<evidence type="ECO:0000259" key="11">
    <source>
        <dbReference type="PROSITE" id="PS51805"/>
    </source>
</evidence>
<dbReference type="GO" id="GO:0006357">
    <property type="term" value="P:regulation of transcription by RNA polymerase II"/>
    <property type="evidence" value="ECO:0007669"/>
    <property type="project" value="TreeGrafter"/>
</dbReference>
<feature type="region of interest" description="Disordered" evidence="8">
    <location>
        <begin position="205"/>
        <end position="266"/>
    </location>
</feature>
<feature type="compositionally biased region" description="Basic residues" evidence="8">
    <location>
        <begin position="955"/>
        <end position="967"/>
    </location>
</feature>
<dbReference type="InterPro" id="IPR001965">
    <property type="entry name" value="Znf_PHD"/>
</dbReference>
<keyword evidence="13" id="KW-1185">Reference proteome</keyword>
<feature type="compositionally biased region" description="Polar residues" evidence="8">
    <location>
        <begin position="1479"/>
        <end position="1495"/>
    </location>
</feature>
<feature type="compositionally biased region" description="Gly residues" evidence="8">
    <location>
        <begin position="1"/>
        <end position="10"/>
    </location>
</feature>
<feature type="domain" description="PHD-type" evidence="10">
    <location>
        <begin position="379"/>
        <end position="429"/>
    </location>
</feature>
<feature type="compositionally biased region" description="Basic residues" evidence="8">
    <location>
        <begin position="1383"/>
        <end position="1404"/>
    </location>
</feature>
<dbReference type="InterPro" id="IPR013083">
    <property type="entry name" value="Znf_RING/FYVE/PHD"/>
</dbReference>
<feature type="domain" description="Bromo" evidence="9">
    <location>
        <begin position="754"/>
        <end position="824"/>
    </location>
</feature>
<evidence type="ECO:0000256" key="2">
    <source>
        <dbReference type="ARBA" id="ARBA00022737"/>
    </source>
</evidence>
<evidence type="ECO:0000256" key="1">
    <source>
        <dbReference type="ARBA" id="ARBA00022723"/>
    </source>
</evidence>
<dbReference type="PRINTS" id="PR00503">
    <property type="entry name" value="BROMODOMAIN"/>
</dbReference>
<organism evidence="12 13">
    <name type="scientific">Allomyces macrogynus (strain ATCC 38327)</name>
    <name type="common">Allomyces javanicus var. macrogynus</name>
    <dbReference type="NCBI Taxonomy" id="578462"/>
    <lineage>
        <taxon>Eukaryota</taxon>
        <taxon>Fungi</taxon>
        <taxon>Fungi incertae sedis</taxon>
        <taxon>Blastocladiomycota</taxon>
        <taxon>Blastocladiomycetes</taxon>
        <taxon>Blastocladiales</taxon>
        <taxon>Blastocladiaceae</taxon>
        <taxon>Allomyces</taxon>
    </lineage>
</organism>
<dbReference type="InterPro" id="IPR011011">
    <property type="entry name" value="Znf_FYVE_PHD"/>
</dbReference>
<dbReference type="Pfam" id="PF13832">
    <property type="entry name" value="zf-HC5HC2H_2"/>
    <property type="match status" value="1"/>
</dbReference>
<dbReference type="Gene3D" id="1.20.920.10">
    <property type="entry name" value="Bromodomain-like"/>
    <property type="match status" value="1"/>
</dbReference>
<evidence type="ECO:0000259" key="10">
    <source>
        <dbReference type="PROSITE" id="PS50016"/>
    </source>
</evidence>
<keyword evidence="3 7" id="KW-0863">Zinc-finger</keyword>
<dbReference type="GO" id="GO:0006325">
    <property type="term" value="P:chromatin organization"/>
    <property type="evidence" value="ECO:0007669"/>
    <property type="project" value="UniProtKB-ARBA"/>
</dbReference>
<dbReference type="SMART" id="SM00297">
    <property type="entry name" value="BROMO"/>
    <property type="match status" value="1"/>
</dbReference>
<dbReference type="eggNOG" id="KOG0955">
    <property type="taxonomic scope" value="Eukaryota"/>
</dbReference>
<reference evidence="13" key="2">
    <citation type="submission" date="2009-11" db="EMBL/GenBank/DDBJ databases">
        <title>The Genome Sequence of Allomyces macrogynus strain ATCC 38327.</title>
        <authorList>
            <consortium name="The Broad Institute Genome Sequencing Platform"/>
            <person name="Russ C."/>
            <person name="Cuomo C."/>
            <person name="Shea T."/>
            <person name="Young S.K."/>
            <person name="Zeng Q."/>
            <person name="Koehrsen M."/>
            <person name="Haas B."/>
            <person name="Borodovsky M."/>
            <person name="Guigo R."/>
            <person name="Alvarado L."/>
            <person name="Berlin A."/>
            <person name="Borenstein D."/>
            <person name="Chen Z."/>
            <person name="Engels R."/>
            <person name="Freedman E."/>
            <person name="Gellesch M."/>
            <person name="Goldberg J."/>
            <person name="Griggs A."/>
            <person name="Gujja S."/>
            <person name="Heiman D."/>
            <person name="Hepburn T."/>
            <person name="Howarth C."/>
            <person name="Jen D."/>
            <person name="Larson L."/>
            <person name="Lewis B."/>
            <person name="Mehta T."/>
            <person name="Park D."/>
            <person name="Pearson M."/>
            <person name="Roberts A."/>
            <person name="Saif S."/>
            <person name="Shenoy N."/>
            <person name="Sisk P."/>
            <person name="Stolte C."/>
            <person name="Sykes S."/>
            <person name="Walk T."/>
            <person name="White J."/>
            <person name="Yandava C."/>
            <person name="Burger G."/>
            <person name="Gray M.W."/>
            <person name="Holland P.W.H."/>
            <person name="King N."/>
            <person name="Lang F.B.F."/>
            <person name="Roger A.J."/>
            <person name="Ruiz-Trillo I."/>
            <person name="Lander E."/>
            <person name="Nusbaum C."/>
        </authorList>
    </citation>
    <scope>NUCLEOTIDE SEQUENCE [LARGE SCALE GENOMIC DNA]</scope>
    <source>
        <strain evidence="13">ATCC 38327</strain>
    </source>
</reference>
<dbReference type="PROSITE" id="PS51805">
    <property type="entry name" value="EPHD"/>
    <property type="match status" value="1"/>
</dbReference>
<sequence>MLPSSSGGGGNKRRGKAPRITAGPVSKAPRTGPASPTAASSPRPRKGKVPRAAPSKVPRTPASKVPRSSSASKLPPEGPAPANTDSDLTSPEDDVPPPDPILLLPREEQPYTLYFPDLDVTAALEVVVKPAQPPPSTAPSDPARGSTTSPRRTRGTSTSPRRANAAPVSTLSFPPPPAPPSAVESVGSVASSLLQSAKRLFFGSQDAVTKDPVPVSAPAPLTFPHGDGSAGATDGATAEHPRSPRPPAPGTGKWPPPSFPMGPTKPIPVAEFEEISEPSDDEDHGEPMKADADGDAVAVRYLPPRPSLSLPDNTYLTYRDSDHVEYDMDDRDRQWTDAHNIGHDLFEVVMDTLEKEWHHLTAHLSQDAHATAGDHPDDDGNCIICDDGECENVNAIVWCDGCNIAVHQECYGVPYIPEGQWLCRRCMHPDSTAICVLCGQSEGALKRTTDHKWAHVLCALWIPEVTIANAVYMEPIDVSEVPEERTALVCALCKRKTGACIQCVHPKCYAAFHVTCARNHGLYMQHDRVYCEKHLPPSYRRKKRRRRRVSHLPDLPLEAPVADGIAAATGEDVLAAAESSNAGISATATASGSNPGVGALIPSPRVRHKSKSGVAARNSKASINKSGPHPYDYVQTKPVVPTYVFNRLAARFPTVAPDLLVHMCRYWAIKRQSRGGTALLRRLALDPHPPPATDAKRRCLELIRYDLERVRSMCDDVRRRERLKVQALAQWSAAWHTAMAPLAPVLTKALNAIRALDVKRIFHEPVDSEEVSDYLSLVARPMDFRTMQRKIDLMLYDSVDAFKADLELTWTNCETFNPPDTIYHRAAVHMRAASVPVLRDLDAAVSSTLVLPEFPAELWPQKFVFEGEIAAAQLAAEAARAKAAATAEAAPPAAAPRSRKGKGKAEDAKDAKSRRKSARISGEEAPPPEVVDEPMDDPTPPTPRSPQPTSTPPITRRRRRRRRRRRAPQSEEPLLVSDGPQFTVGQAIWCRINELWVPCEVLALDPRYHRAVQPVPAAARSHRFSARSEHVYVRVCYHGQDTQPCVWVLNRRSDPLGEDPDVDGRKLDLMYEWRGGPVLFQAARDAYPELAAKHGVEPEAIAAAMAKCDELREERQQRKVQQKLREKERKAKKRSRKGPAAPEDGAAQADSGEVGDETKEGDGADPAVEHDEDGGADAHPKAADGAADGHGQSESEDRSDAEPVLIEKAGTKHVKSRRKMRSNAASTAKSADATSATPRSRSPGADRATSHEDNGVVFLAESPKVQAAADSSDHAEGLPFGFFIGLHPDPPISLDETTDNTIILSPTIRFANEPQVAEVEDEDVRMSEASDAEADGSGHDEDQALKSPVGVRTRSSRQSTPPVKRMAPDDEDEDDSDAPRNTRATKVRKTAQRGPGRGRGRRAHPQQESQLRLTDLGFLRRTQSQAVLDGDDEIASSAAVSETSDDDDNDEEIELVPESTDATPAPSDTESHDLVPASYSASDTSDLSDVDSPSASPAHKSGAAMKAGPATPPRTRTRSRPKDPTAAAAATPVGPMRRSSTRRLVIGSDSVPLGDEFVLIVEAAAKAAAAEHSLSASMASTRGPSAPESENGSESKGEGEAEEEDASEAAEDASESDEEDVVVDVDCDGAEKDEAEKGVDGMQVDLVEDEMKVDPVDDESDLDSLSSLSDIDD</sequence>
<feature type="compositionally biased region" description="Pro residues" evidence="8">
    <location>
        <begin position="244"/>
        <end position="266"/>
    </location>
</feature>
<protein>
    <submittedName>
        <fullName evidence="12">Uncharacterized protein</fullName>
    </submittedName>
</protein>
<dbReference type="Pfam" id="PF10513">
    <property type="entry name" value="EPL1"/>
    <property type="match status" value="1"/>
</dbReference>
<dbReference type="InterPro" id="IPR036427">
    <property type="entry name" value="Bromodomain-like_sf"/>
</dbReference>
<feature type="compositionally biased region" description="Basic and acidic residues" evidence="8">
    <location>
        <begin position="1629"/>
        <end position="1639"/>
    </location>
</feature>
<keyword evidence="5 6" id="KW-0103">Bromodomain</keyword>
<feature type="compositionally biased region" description="Low complexity" evidence="8">
    <location>
        <begin position="1663"/>
        <end position="1673"/>
    </location>
</feature>
<dbReference type="SMART" id="SM00249">
    <property type="entry name" value="PHD"/>
    <property type="match status" value="2"/>
</dbReference>
<feature type="compositionally biased region" description="Acidic residues" evidence="8">
    <location>
        <begin position="1443"/>
        <end position="1455"/>
    </location>
</feature>
<dbReference type="SUPFAM" id="SSF47370">
    <property type="entry name" value="Bromodomain"/>
    <property type="match status" value="1"/>
</dbReference>
<dbReference type="Proteomes" id="UP000054350">
    <property type="component" value="Unassembled WGS sequence"/>
</dbReference>
<feature type="compositionally biased region" description="Basic residues" evidence="8">
    <location>
        <begin position="1211"/>
        <end position="1221"/>
    </location>
</feature>
<feature type="region of interest" description="Disordered" evidence="8">
    <location>
        <begin position="1"/>
        <end position="108"/>
    </location>
</feature>
<gene>
    <name evidence="12" type="ORF">AMAG_05489</name>
</gene>
<evidence type="ECO:0000256" key="5">
    <source>
        <dbReference type="ARBA" id="ARBA00023117"/>
    </source>
</evidence>
<keyword evidence="1" id="KW-0479">Metal-binding</keyword>
<feature type="region of interest" description="Disordered" evidence="8">
    <location>
        <begin position="126"/>
        <end position="189"/>
    </location>
</feature>
<dbReference type="Pfam" id="PF00439">
    <property type="entry name" value="Bromodomain"/>
    <property type="match status" value="1"/>
</dbReference>
<dbReference type="Pfam" id="PF13831">
    <property type="entry name" value="PHD_2"/>
    <property type="match status" value="1"/>
</dbReference>
<feature type="compositionally biased region" description="Low complexity" evidence="8">
    <location>
        <begin position="887"/>
        <end position="896"/>
    </location>
</feature>
<feature type="domain" description="PHD-type" evidence="11">
    <location>
        <begin position="432"/>
        <end position="535"/>
    </location>
</feature>
<dbReference type="VEuPathDB" id="FungiDB:AMAG_05489"/>
<evidence type="ECO:0000256" key="6">
    <source>
        <dbReference type="PROSITE-ProRule" id="PRU00035"/>
    </source>
</evidence>
<feature type="compositionally biased region" description="Low complexity" evidence="8">
    <location>
        <begin position="226"/>
        <end position="236"/>
    </location>
</feature>
<feature type="region of interest" description="Disordered" evidence="8">
    <location>
        <begin position="586"/>
        <end position="629"/>
    </location>
</feature>
<dbReference type="PROSITE" id="PS50014">
    <property type="entry name" value="BROMODOMAIN_2"/>
    <property type="match status" value="1"/>
</dbReference>
<feature type="region of interest" description="Disordered" evidence="8">
    <location>
        <begin position="887"/>
        <end position="977"/>
    </location>
</feature>
<keyword evidence="2" id="KW-0677">Repeat</keyword>
<dbReference type="InterPro" id="IPR019786">
    <property type="entry name" value="Zinc_finger_PHD-type_CS"/>
</dbReference>
<evidence type="ECO:0000259" key="9">
    <source>
        <dbReference type="PROSITE" id="PS50014"/>
    </source>
</evidence>
<dbReference type="InterPro" id="IPR034732">
    <property type="entry name" value="EPHD"/>
</dbReference>
<reference evidence="12 13" key="1">
    <citation type="submission" date="2009-11" db="EMBL/GenBank/DDBJ databases">
        <title>Annotation of Allomyces macrogynus ATCC 38327.</title>
        <authorList>
            <consortium name="The Broad Institute Genome Sequencing Platform"/>
            <person name="Russ C."/>
            <person name="Cuomo C."/>
            <person name="Burger G."/>
            <person name="Gray M.W."/>
            <person name="Holland P.W.H."/>
            <person name="King N."/>
            <person name="Lang F.B.F."/>
            <person name="Roger A.J."/>
            <person name="Ruiz-Trillo I."/>
            <person name="Young S.K."/>
            <person name="Zeng Q."/>
            <person name="Gargeya S."/>
            <person name="Fitzgerald M."/>
            <person name="Haas B."/>
            <person name="Abouelleil A."/>
            <person name="Alvarado L."/>
            <person name="Arachchi H.M."/>
            <person name="Berlin A."/>
            <person name="Chapman S.B."/>
            <person name="Gearin G."/>
            <person name="Goldberg J."/>
            <person name="Griggs A."/>
            <person name="Gujja S."/>
            <person name="Hansen M."/>
            <person name="Heiman D."/>
            <person name="Howarth C."/>
            <person name="Larimer J."/>
            <person name="Lui A."/>
            <person name="MacDonald P.J.P."/>
            <person name="McCowen C."/>
            <person name="Montmayeur A."/>
            <person name="Murphy C."/>
            <person name="Neiman D."/>
            <person name="Pearson M."/>
            <person name="Priest M."/>
            <person name="Roberts A."/>
            <person name="Saif S."/>
            <person name="Shea T."/>
            <person name="Sisk P."/>
            <person name="Stolte C."/>
            <person name="Sykes S."/>
            <person name="Wortman J."/>
            <person name="Nusbaum C."/>
            <person name="Birren B."/>
        </authorList>
    </citation>
    <scope>NUCLEOTIDE SEQUENCE [LARGE SCALE GENOMIC DNA]</scope>
    <source>
        <strain evidence="12 13">ATCC 38327</strain>
    </source>
</reference>
<accession>A0A0L0SC40</accession>
<feature type="region of interest" description="Disordered" evidence="8">
    <location>
        <begin position="1306"/>
        <end position="1549"/>
    </location>
</feature>
<feature type="compositionally biased region" description="Basic and acidic residues" evidence="8">
    <location>
        <begin position="1191"/>
        <end position="1201"/>
    </location>
</feature>
<dbReference type="CDD" id="cd15492">
    <property type="entry name" value="PHD_BRPF_JADE_like"/>
    <property type="match status" value="1"/>
</dbReference>
<evidence type="ECO:0000256" key="3">
    <source>
        <dbReference type="ARBA" id="ARBA00022771"/>
    </source>
</evidence>
<evidence type="ECO:0000256" key="4">
    <source>
        <dbReference type="ARBA" id="ARBA00022833"/>
    </source>
</evidence>
<dbReference type="STRING" id="578462.A0A0L0SC40"/>
<feature type="compositionally biased region" description="Low complexity" evidence="8">
    <location>
        <begin position="1568"/>
        <end position="1580"/>
    </location>
</feature>
<feature type="compositionally biased region" description="Acidic residues" evidence="8">
    <location>
        <begin position="1600"/>
        <end position="1628"/>
    </location>
</feature>
<dbReference type="PROSITE" id="PS50016">
    <property type="entry name" value="ZF_PHD_2"/>
    <property type="match status" value="1"/>
</dbReference>
<feature type="compositionally biased region" description="Basic and acidic residues" evidence="8">
    <location>
        <begin position="1113"/>
        <end position="1129"/>
    </location>
</feature>
<name>A0A0L0SC40_ALLM3</name>
<feature type="compositionally biased region" description="Pro residues" evidence="8">
    <location>
        <begin position="937"/>
        <end position="951"/>
    </location>
</feature>
<dbReference type="InterPro" id="IPR001487">
    <property type="entry name" value="Bromodomain"/>
</dbReference>
<feature type="region of interest" description="Disordered" evidence="8">
    <location>
        <begin position="1113"/>
        <end position="1260"/>
    </location>
</feature>
<evidence type="ECO:0000256" key="8">
    <source>
        <dbReference type="SAM" id="MobiDB-lite"/>
    </source>
</evidence>
<dbReference type="PANTHER" id="PTHR13793:SF107">
    <property type="entry name" value="BROMODOMAIN-CONTAINING PROTEIN HOMOLOG"/>
    <property type="match status" value="1"/>
</dbReference>
<dbReference type="OrthoDB" id="20839at2759"/>
<dbReference type="SUPFAM" id="SSF57903">
    <property type="entry name" value="FYVE/PHD zinc finger"/>
    <property type="match status" value="1"/>
</dbReference>
<evidence type="ECO:0000313" key="12">
    <source>
        <dbReference type="EMBL" id="KNE60056.1"/>
    </source>
</evidence>
<dbReference type="InterPro" id="IPR019542">
    <property type="entry name" value="Enhancer_polycomb-like_N"/>
</dbReference>
<dbReference type="Gene3D" id="3.30.40.10">
    <property type="entry name" value="Zinc/RING finger domain, C3HC4 (zinc finger)"/>
    <property type="match status" value="2"/>
</dbReference>
<dbReference type="PANTHER" id="PTHR13793">
    <property type="entry name" value="PHD FINGER PROTEINS"/>
    <property type="match status" value="1"/>
</dbReference>
<evidence type="ECO:0000313" key="13">
    <source>
        <dbReference type="Proteomes" id="UP000054350"/>
    </source>
</evidence>
<dbReference type="InterPro" id="IPR019787">
    <property type="entry name" value="Znf_PHD-finger"/>
</dbReference>
<feature type="compositionally biased region" description="Low complexity" evidence="8">
    <location>
        <begin position="1224"/>
        <end position="1237"/>
    </location>
</feature>
<feature type="compositionally biased region" description="Low complexity" evidence="8">
    <location>
        <begin position="28"/>
        <end position="42"/>
    </location>
</feature>
<dbReference type="InterPro" id="IPR050701">
    <property type="entry name" value="Histone_Mod_Regulator"/>
</dbReference>
<evidence type="ECO:0000256" key="7">
    <source>
        <dbReference type="PROSITE-ProRule" id="PRU00146"/>
    </source>
</evidence>
<feature type="compositionally biased region" description="Low complexity" evidence="8">
    <location>
        <begin position="144"/>
        <end position="172"/>
    </location>
</feature>
<dbReference type="EMBL" id="GG745335">
    <property type="protein sequence ID" value="KNE60056.1"/>
    <property type="molecule type" value="Genomic_DNA"/>
</dbReference>
<feature type="region of interest" description="Disordered" evidence="8">
    <location>
        <begin position="1568"/>
        <end position="1673"/>
    </location>
</feature>
<dbReference type="PROSITE" id="PS01359">
    <property type="entry name" value="ZF_PHD_1"/>
    <property type="match status" value="1"/>
</dbReference>